<protein>
    <submittedName>
        <fullName evidence="2">Unannotated protein</fullName>
    </submittedName>
</protein>
<gene>
    <name evidence="2" type="ORF">UFOPK3495_01716</name>
</gene>
<reference evidence="2" key="1">
    <citation type="submission" date="2020-05" db="EMBL/GenBank/DDBJ databases">
        <authorList>
            <person name="Chiriac C."/>
            <person name="Salcher M."/>
            <person name="Ghai R."/>
            <person name="Kavagutti S V."/>
        </authorList>
    </citation>
    <scope>NUCLEOTIDE SEQUENCE</scope>
</reference>
<organism evidence="2">
    <name type="scientific">freshwater metagenome</name>
    <dbReference type="NCBI Taxonomy" id="449393"/>
    <lineage>
        <taxon>unclassified sequences</taxon>
        <taxon>metagenomes</taxon>
        <taxon>ecological metagenomes</taxon>
    </lineage>
</organism>
<dbReference type="Pfam" id="PF05016">
    <property type="entry name" value="ParE_toxin"/>
    <property type="match status" value="1"/>
</dbReference>
<sequence>MIVSERALRDLEGIPPRIVPAIIEFIYGDLAKAPLRVGQPLMRELNGYLGARRGSYRVLFAINGETINIARIAHRADVYR</sequence>
<dbReference type="InterPro" id="IPR007712">
    <property type="entry name" value="RelE/ParE_toxin"/>
</dbReference>
<evidence type="ECO:0000313" key="2">
    <source>
        <dbReference type="EMBL" id="CAB4913200.1"/>
    </source>
</evidence>
<proteinExistence type="predicted"/>
<keyword evidence="1" id="KW-1277">Toxin-antitoxin system</keyword>
<evidence type="ECO:0000256" key="1">
    <source>
        <dbReference type="ARBA" id="ARBA00022649"/>
    </source>
</evidence>
<dbReference type="AlphaFoldDB" id="A0A6J7HA46"/>
<dbReference type="EMBL" id="CAFBMC010000151">
    <property type="protein sequence ID" value="CAB4913200.1"/>
    <property type="molecule type" value="Genomic_DNA"/>
</dbReference>
<dbReference type="InterPro" id="IPR035093">
    <property type="entry name" value="RelE/ParE_toxin_dom_sf"/>
</dbReference>
<dbReference type="Gene3D" id="3.30.2310.20">
    <property type="entry name" value="RelE-like"/>
    <property type="match status" value="1"/>
</dbReference>
<name>A0A6J7HA46_9ZZZZ</name>
<dbReference type="SUPFAM" id="SSF143011">
    <property type="entry name" value="RelE-like"/>
    <property type="match status" value="1"/>
</dbReference>
<accession>A0A6J7HA46</accession>